<protein>
    <submittedName>
        <fullName evidence="2">Stabilization protein</fullName>
    </submittedName>
</protein>
<dbReference type="EMBL" id="BK014902">
    <property type="protein sequence ID" value="DAD81428.1"/>
    <property type="molecule type" value="Genomic_DNA"/>
</dbReference>
<evidence type="ECO:0000313" key="2">
    <source>
        <dbReference type="EMBL" id="DAD81428.1"/>
    </source>
</evidence>
<feature type="region of interest" description="Disordered" evidence="1">
    <location>
        <begin position="1"/>
        <end position="22"/>
    </location>
</feature>
<sequence length="2245" mass="258724">MASEDNRNIAVPQTGMNRDLHPSSLTDQHYTFALNANIESEDGNVGMRSNEHSNLKCIDFYGFKVIGYKNDLTSGNIYFFITNPETGVSKITYFKPESDTSILSDSDIESMVEGSESLCSGMKTLLEDNEQDPCLNFSIYHPIKTIEIKTEKCGKCIYWTDDYNPPRYVIVDKALTPDDEGDIWYHYHGYKICDKEYDRDKFMQENGCFLACEKLRAFPLLDQPCVEPVQIEYGGSLRAGVYQFAVALCDEFGNEKTNYTSLTNPVHVFDEQYIRINDGKWGERTNLGIRLKVSNLDRQVSHYKVAVIQNTVGYNGETQPVVDYFIEGIHPITEKTIYYYSDLNNKRTTFEHISLKRAIYNTSRGIVSVGNRLLQYGLTAEKEWNLQPVVSLMGHFLKWQASVAHEDLYKDGNACSLYVGYMRNEVYPFSISFKTSTGYKTPAFVLVPPPSDKAREEMNKDSIPYQSINAYAPDCSGVDRKYVWQYSNTAGDGVLIDDDAVVIDEEQKECNNPATVGQTVIVESNFATFKGKSRFIIDYDDIVGTHINYLSENIGLVACNNKENGNNERQICDIATKYREDGTQDYMEPIDHIRLPEMEGDCEVPHRQESILSAPVPLITGLVVDYIYKVLSEMEHVSTDYLYTTGGENQNKYSVLFNYETMDSLSEWMEEAFFGYSAGSISGDGNQHLCSEFYPYLQPGSVLKTVSDAIYVLDTMPCTCGCYIESYCSDPTVSRTDYNNFQNYNYLLGSYILHIDGWSQKINGVGDWRAGRSTSTVINNQYRSKNGPRYCIEQFWPEASEKLQDMIYKNSDTGIDETDWKFEGYVNNATFNNPTGDKLNIGFASEFVVWKFVRNVMTNARFIRINRPEKWDIEGYKDENKVLYLEALGKVDGIMDAVSTNYVRVSFWKDVETWSPLGIVPVEFDRPEYESSHSVIVNIARPAFGEINEEFFDSIGQNYFYVTIESPIVAVPWIMTFRQIQFCSYKNYDTPEEEEEDGKKPSRAILGVAFATGKTIYPYIFGVREKEINKVDLSVDSITLRSTVVFASKCQTCGDRPINCKPRPYKYGDFAYWESSEKYPANFELYDSSRMKVNQKRSYSDPKKAEAYSNIISKLTEYYGSPVSEKDGLSYFKGHSYGGVETSTIFCQQPIRHYRFPDNRTIPFMNSDERGYDIASEIYPVGIMVDDSIIQVFLDFAVDSGFITQSQRDTVVGYEIYRGDRRLNRSVVATGLAYDMIRYLGDDGNINIYPNYPYNDLSPDQYNYETGKRSTFISHQFDKIGNVWYSFCSPDLYFNKPELPNEVCIDGFQRGMSVGTFAQVEDHPKWTILGPAAYSMASTLANVESIATVASMIAEELQVRAQSAYVGLVTNLSVAMLFSSMVQTISQTLAKRPVLYGKYRYDWLTTFINNGPRRNNAWYYSSVGLYNSMMIITDKTAYERNFMRGLSSIKYMKSGIYPMMDASMVSKWASAKENPEGEFLFVNNIDRESSLFLSFGNPGEENDLKYMLEYPSYIRNYDNSRIDDLIISGKDVTAGRTFENPKTTSYICSPYMRLMRYKPDQYGQIEDIKWISIGGCGFFTNEKKLMFGGDTVITRFSLKRKFPIFYNSAFGIGDMIPFPYMDYRNVGYPRYFVNYDTGEDALETTDNERFNSWTSSNKGRYAFYPNRKSLYELNGDTSGRYVDGRFYTWFYGIPQFLVESEINCNFRLEGAKPEEWFYPKVGDFVWWTQEKNVSIHRDNDYKISPIYSSRMTLTPNVLPATYERRFYDCAYQRPNGVIWSRADVSENSQTDPWLTYKPMDYHEFPTSNGKLIHMKRIESDQILVRFEDQVSLHNAIDVIKERTSPGQAEMGTGGLFASRPLEYNTTDLGYSGTQSTEIISSEFGHFWVDTKRAQVFMTDPNGRNLKELSVGVRHWLKRHLPFKILRYGITNILTGTEMTEEDTDNKFIGLGLSLGWDNRYKRVLITKKDYIPVKNPAYYKYDGGRFLYNETEVLSNDKEISLKDEQYFKDVSFTIGYSCLKQEWISYYSFCPDYYIEQQQYFQTGINFPASDEEGGLWSHLLTNKSFQTFYGTTYPFILEVPIKEKYNGSTLASVEYELDARKYVDDVNYTLDRKVGLDTITIYNDTNNSGEIHLVPERKNNLAQRISYPKIVGDHTEVLDTEVYRRHKLNDFFNRVDDDRSETPIWIKDDNDINKSVNPDALNFRRSWLDRLRGSWMLMRIKKVISNRKIIFQWLISEDKIKNR</sequence>
<accession>A0A8S5MGU9</accession>
<reference evidence="2" key="1">
    <citation type="journal article" date="2021" name="Proc. Natl. Acad. Sci. U.S.A.">
        <title>A Catalog of Tens of Thousands of Viruses from Human Metagenomes Reveals Hidden Associations with Chronic Diseases.</title>
        <authorList>
            <person name="Tisza M.J."/>
            <person name="Buck C.B."/>
        </authorList>
    </citation>
    <scope>NUCLEOTIDE SEQUENCE</scope>
    <source>
        <strain evidence="2">Ct1h53</strain>
    </source>
</reference>
<organism evidence="2">
    <name type="scientific">Podoviridae sp. ct1h53</name>
    <dbReference type="NCBI Taxonomy" id="2826536"/>
    <lineage>
        <taxon>Viruses</taxon>
        <taxon>Duplodnaviria</taxon>
        <taxon>Heunggongvirae</taxon>
        <taxon>Uroviricota</taxon>
        <taxon>Caudoviricetes</taxon>
    </lineage>
</organism>
<evidence type="ECO:0000256" key="1">
    <source>
        <dbReference type="SAM" id="MobiDB-lite"/>
    </source>
</evidence>
<name>A0A8S5MGU9_9CAUD</name>
<proteinExistence type="predicted"/>